<dbReference type="EMBL" id="JACVXC010000005">
    <property type="protein sequence ID" value="MBD0836307.1"/>
    <property type="molecule type" value="Genomic_DNA"/>
</dbReference>
<reference evidence="1" key="2">
    <citation type="submission" date="2020-09" db="EMBL/GenBank/DDBJ databases">
        <authorList>
            <person name="Wu Z."/>
        </authorList>
    </citation>
    <scope>NUCLEOTIDE SEQUENCE</scope>
    <source>
        <strain evidence="1">SC17</strain>
    </source>
</reference>
<accession>A0A8J6QJE0</accession>
<name>A0A8J6QJE0_9FLAO</name>
<reference evidence="1" key="1">
    <citation type="journal article" date="2013" name="Int. J. Syst. Evol. Microbiol.">
        <title>Aestuariibaculum suncheonense gen. nov., sp. nov., a marine bacterium of the family Flavobacteriaceae isolated from a tidal flat and emended descriptions of the genera Gaetbulibacter and Tamlana.</title>
        <authorList>
            <person name="Jeong S.H."/>
            <person name="Park M.S."/>
            <person name="Jin H.M."/>
            <person name="Lee K."/>
            <person name="Park W."/>
            <person name="Jeon C.O."/>
        </authorList>
    </citation>
    <scope>NUCLEOTIDE SEQUENCE</scope>
    <source>
        <strain evidence="1">SC17</strain>
    </source>
</reference>
<dbReference type="Proteomes" id="UP000602057">
    <property type="component" value="Unassembled WGS sequence"/>
</dbReference>
<gene>
    <name evidence="1" type="ORF">ICJ84_12765</name>
</gene>
<dbReference type="InterPro" id="IPR014721">
    <property type="entry name" value="Ribsml_uS5_D2-typ_fold_subgr"/>
</dbReference>
<dbReference type="NCBIfam" id="NF040656">
    <property type="entry name" value="GHMP_GYDIA"/>
    <property type="match status" value="1"/>
</dbReference>
<keyword evidence="2" id="KW-1185">Reference proteome</keyword>
<evidence type="ECO:0000313" key="1">
    <source>
        <dbReference type="EMBL" id="MBD0836307.1"/>
    </source>
</evidence>
<protein>
    <submittedName>
        <fullName evidence="1">GHMP kinase</fullName>
    </submittedName>
</protein>
<organism evidence="1 2">
    <name type="scientific">Aestuariibaculum suncheonense</name>
    <dbReference type="NCBI Taxonomy" id="1028745"/>
    <lineage>
        <taxon>Bacteria</taxon>
        <taxon>Pseudomonadati</taxon>
        <taxon>Bacteroidota</taxon>
        <taxon>Flavobacteriia</taxon>
        <taxon>Flavobacteriales</taxon>
        <taxon>Flavobacteriaceae</taxon>
    </lineage>
</organism>
<dbReference type="RefSeq" id="WP_188216805.1">
    <property type="nucleotide sequence ID" value="NZ_BAABGH010000002.1"/>
</dbReference>
<keyword evidence="1" id="KW-0418">Kinase</keyword>
<proteinExistence type="predicted"/>
<keyword evidence="1" id="KW-0808">Transferase</keyword>
<dbReference type="GO" id="GO:0016301">
    <property type="term" value="F:kinase activity"/>
    <property type="evidence" value="ECO:0007669"/>
    <property type="project" value="UniProtKB-KW"/>
</dbReference>
<dbReference type="AlphaFoldDB" id="A0A8J6QJE0"/>
<dbReference type="SUPFAM" id="SSF54211">
    <property type="entry name" value="Ribosomal protein S5 domain 2-like"/>
    <property type="match status" value="1"/>
</dbReference>
<comment type="caution">
    <text evidence="1">The sequence shown here is derived from an EMBL/GenBank/DDBJ whole genome shotgun (WGS) entry which is preliminary data.</text>
</comment>
<dbReference type="Gene3D" id="3.30.230.10">
    <property type="match status" value="1"/>
</dbReference>
<evidence type="ECO:0000313" key="2">
    <source>
        <dbReference type="Proteomes" id="UP000602057"/>
    </source>
</evidence>
<sequence length="301" mass="34321">MQEFYSNGKLLVSGEYVVLDGAKALALPTKFGQSLTITPIDEPKLIWRSYNSDKSLWFEGHFYFENDNIKPLQNNDTSNRIVQIINIAKTLNPDFLSTNQGYNISTELTFPKNWGLGTSSTLINNIADWARVDAYDLLKNTFGGSGYDIACAQNNQPLLFHRTEDYIEVNTLIFNPDFKEHIYFVYLNEKQNSREGIAIYNNNKSNIQPVISEINTITSLLINCTSLSEFEDLLTQHESIISKVIKQQPVKDRLFPDFNGSVKSLGAWGGDFILVTSENDPTVYFKDKGYYTILPYREMIL</sequence>
<dbReference type="InterPro" id="IPR047765">
    <property type="entry name" value="GHMP_GYDIA-like"/>
</dbReference>
<dbReference type="InterPro" id="IPR020568">
    <property type="entry name" value="Ribosomal_Su5_D2-typ_SF"/>
</dbReference>